<keyword evidence="7" id="KW-1185">Reference proteome</keyword>
<feature type="transmembrane region" description="Helical" evidence="4">
    <location>
        <begin position="6"/>
        <end position="30"/>
    </location>
</feature>
<dbReference type="InterPro" id="IPR018060">
    <property type="entry name" value="HTH_AraC"/>
</dbReference>
<accession>A0ABP3XSN5</accession>
<comment type="caution">
    <text evidence="6">The sequence shown here is derived from an EMBL/GenBank/DDBJ whole genome shotgun (WGS) entry which is preliminary data.</text>
</comment>
<name>A0ABP3XSN5_9FLAO</name>
<keyword evidence="3" id="KW-0804">Transcription</keyword>
<dbReference type="InterPro" id="IPR009057">
    <property type="entry name" value="Homeodomain-like_sf"/>
</dbReference>
<feature type="transmembrane region" description="Helical" evidence="4">
    <location>
        <begin position="132"/>
        <end position="152"/>
    </location>
</feature>
<feature type="transmembrane region" description="Helical" evidence="4">
    <location>
        <begin position="173"/>
        <end position="191"/>
    </location>
</feature>
<evidence type="ECO:0000256" key="2">
    <source>
        <dbReference type="ARBA" id="ARBA00023125"/>
    </source>
</evidence>
<dbReference type="SMART" id="SM00342">
    <property type="entry name" value="HTH_ARAC"/>
    <property type="match status" value="1"/>
</dbReference>
<keyword evidence="1" id="KW-0805">Transcription regulation</keyword>
<dbReference type="Proteomes" id="UP001500507">
    <property type="component" value="Unassembled WGS sequence"/>
</dbReference>
<feature type="domain" description="HTH araC/xylS-type" evidence="5">
    <location>
        <begin position="243"/>
        <end position="349"/>
    </location>
</feature>
<feature type="transmembrane region" description="Helical" evidence="4">
    <location>
        <begin position="37"/>
        <end position="60"/>
    </location>
</feature>
<organism evidence="6 7">
    <name type="scientific">Gangjinia marincola</name>
    <dbReference type="NCBI Taxonomy" id="578463"/>
    <lineage>
        <taxon>Bacteria</taxon>
        <taxon>Pseudomonadati</taxon>
        <taxon>Bacteroidota</taxon>
        <taxon>Flavobacteriia</taxon>
        <taxon>Flavobacteriales</taxon>
        <taxon>Flavobacteriaceae</taxon>
        <taxon>Gangjinia</taxon>
    </lineage>
</organism>
<evidence type="ECO:0000256" key="4">
    <source>
        <dbReference type="SAM" id="Phobius"/>
    </source>
</evidence>
<proteinExistence type="predicted"/>
<reference evidence="7" key="1">
    <citation type="journal article" date="2019" name="Int. J. Syst. Evol. Microbiol.">
        <title>The Global Catalogue of Microorganisms (GCM) 10K type strain sequencing project: providing services to taxonomists for standard genome sequencing and annotation.</title>
        <authorList>
            <consortium name="The Broad Institute Genomics Platform"/>
            <consortium name="The Broad Institute Genome Sequencing Center for Infectious Disease"/>
            <person name="Wu L."/>
            <person name="Ma J."/>
        </authorList>
    </citation>
    <scope>NUCLEOTIDE SEQUENCE [LARGE SCALE GENOMIC DNA]</scope>
    <source>
        <strain evidence="7">JCM 16082</strain>
    </source>
</reference>
<keyword evidence="4" id="KW-1133">Transmembrane helix</keyword>
<dbReference type="InterPro" id="IPR018062">
    <property type="entry name" value="HTH_AraC-typ_CS"/>
</dbReference>
<dbReference type="PROSITE" id="PS01124">
    <property type="entry name" value="HTH_ARAC_FAMILY_2"/>
    <property type="match status" value="1"/>
</dbReference>
<feature type="transmembrane region" description="Helical" evidence="4">
    <location>
        <begin position="98"/>
        <end position="120"/>
    </location>
</feature>
<feature type="transmembrane region" description="Helical" evidence="4">
    <location>
        <begin position="197"/>
        <end position="217"/>
    </location>
</feature>
<keyword evidence="4" id="KW-0812">Transmembrane</keyword>
<dbReference type="PANTHER" id="PTHR43280">
    <property type="entry name" value="ARAC-FAMILY TRANSCRIPTIONAL REGULATOR"/>
    <property type="match status" value="1"/>
</dbReference>
<evidence type="ECO:0000313" key="7">
    <source>
        <dbReference type="Proteomes" id="UP001500507"/>
    </source>
</evidence>
<dbReference type="Pfam" id="PF12833">
    <property type="entry name" value="HTH_18"/>
    <property type="match status" value="1"/>
</dbReference>
<sequence>MDIGQQILFFFSAIGAFNGLFLSAYFAFFIKNKNRSTYFLAALLFVVSVRVTKSVFLIFYEGISTHFIQVGLSACMLIGPFLYLYVKEATSTVKQKSYQWLWHVVPVIIGMTLIGIYYPYKEHRYLWMRTQSGYLCWFLFGQWFTYVLLSFMMLKSELKKLIFKRVELTNKQVWLITINTGVFIIWLAYFTTNYTSYIVGALSFSFVLYLSILFWILKRRKSDLFFEEPQKYTSKKITASEAETIIAQLNIIMQKEELHKKPEIKLKQLAEKLNISSHFLSQLLNDNLGKSFSQYINTWRVETAKKLIQNNDQFTLEAIGFEAGFSSKSSFYSTFKKVTGTTPSSFKKQIS</sequence>
<keyword evidence="2" id="KW-0238">DNA-binding</keyword>
<evidence type="ECO:0000256" key="1">
    <source>
        <dbReference type="ARBA" id="ARBA00023015"/>
    </source>
</evidence>
<feature type="transmembrane region" description="Helical" evidence="4">
    <location>
        <begin position="66"/>
        <end position="86"/>
    </location>
</feature>
<dbReference type="EMBL" id="BAAAFG010000002">
    <property type="protein sequence ID" value="GAA0871364.1"/>
    <property type="molecule type" value="Genomic_DNA"/>
</dbReference>
<evidence type="ECO:0000259" key="5">
    <source>
        <dbReference type="PROSITE" id="PS01124"/>
    </source>
</evidence>
<dbReference type="Gene3D" id="1.10.10.60">
    <property type="entry name" value="Homeodomain-like"/>
    <property type="match status" value="2"/>
</dbReference>
<keyword evidence="4" id="KW-0472">Membrane</keyword>
<evidence type="ECO:0000256" key="3">
    <source>
        <dbReference type="ARBA" id="ARBA00023163"/>
    </source>
</evidence>
<dbReference type="SUPFAM" id="SSF46689">
    <property type="entry name" value="Homeodomain-like"/>
    <property type="match status" value="1"/>
</dbReference>
<dbReference type="PROSITE" id="PS00041">
    <property type="entry name" value="HTH_ARAC_FAMILY_1"/>
    <property type="match status" value="1"/>
</dbReference>
<dbReference type="PANTHER" id="PTHR43280:SF29">
    <property type="entry name" value="ARAC-FAMILY TRANSCRIPTIONAL REGULATOR"/>
    <property type="match status" value="1"/>
</dbReference>
<dbReference type="RefSeq" id="WP_343763433.1">
    <property type="nucleotide sequence ID" value="NZ_BAAAFG010000002.1"/>
</dbReference>
<evidence type="ECO:0000313" key="6">
    <source>
        <dbReference type="EMBL" id="GAA0871364.1"/>
    </source>
</evidence>
<protein>
    <recommendedName>
        <fullName evidence="5">HTH araC/xylS-type domain-containing protein</fullName>
    </recommendedName>
</protein>
<gene>
    <name evidence="6" type="ORF">GCM10009117_05100</name>
</gene>